<sequence length="519" mass="60705">VPLKRKILNVPEGVLPQLEYSNEKPEWHKSILQIKGSTTLIKRTPDVPSGRKVPKKHKRVRRLGYWAMLDEREKFRSTLLKAFKPFEEKETTSGNLSRSLTAEERQWLKYEYYLRKLIPTDTVATLAEKNIERILSLVPHRLKVGMETQLEKAIQQIREEYIWVVKKSAVDSLLFSSVPKKSAYNPTSMYYKEMASFAKIPAHQMRRQKRKLSEAYILSNRCILKVMEAWLSTGGKLSFIDLDVFKKEELYEVSTYLQVVKMQILNAQDKLHNNWYPLVQRTMSIGVQKSIIPPNQQDSFFNCVESIMISQLKSLCYESLCKYEKYVCHFEEHIGGLKVKLIWAKGNYELKPPIGEIVKAVADPFDLMHWAVAYFSRIENCLQKNPEETARDFLKTSLPENVMLAFKQNVLEFLQAEWKLPLSFSKELEKYKFFLTGEAQAQLNAFLQGEHSLDDYKSKVTYFMELKQEINYHRGKCVKQGMFTIDCVEFFEDLFAIVINLLEILMNHLEQRLSLITSE</sequence>
<proteinExistence type="predicted"/>
<dbReference type="PANTHER" id="PTHR22878:SF70">
    <property type="entry name" value="DYNEIN HEAVY CHAIN 2, AXONEMAL"/>
    <property type="match status" value="1"/>
</dbReference>
<dbReference type="GO" id="GO:0045505">
    <property type="term" value="F:dynein intermediate chain binding"/>
    <property type="evidence" value="ECO:0007669"/>
    <property type="project" value="InterPro"/>
</dbReference>
<dbReference type="InterPro" id="IPR026983">
    <property type="entry name" value="DHC"/>
</dbReference>
<dbReference type="GO" id="GO:0030286">
    <property type="term" value="C:dynein complex"/>
    <property type="evidence" value="ECO:0007669"/>
    <property type="project" value="InterPro"/>
</dbReference>
<dbReference type="AlphaFoldDB" id="A0A4Y2QR90"/>
<accession>A0A4Y2QR90</accession>
<dbReference type="EMBL" id="BGPR01014549">
    <property type="protein sequence ID" value="GBN65705.1"/>
    <property type="molecule type" value="Genomic_DNA"/>
</dbReference>
<dbReference type="GO" id="GO:0051959">
    <property type="term" value="F:dynein light intermediate chain binding"/>
    <property type="evidence" value="ECO:0007669"/>
    <property type="project" value="InterPro"/>
</dbReference>
<dbReference type="OrthoDB" id="6420195at2759"/>
<dbReference type="GO" id="GO:0007018">
    <property type="term" value="P:microtubule-based movement"/>
    <property type="evidence" value="ECO:0007669"/>
    <property type="project" value="InterPro"/>
</dbReference>
<gene>
    <name evidence="1" type="primary">Dnah7_5</name>
    <name evidence="1" type="ORF">AVEN_186666_1</name>
</gene>
<dbReference type="PANTHER" id="PTHR22878">
    <property type="entry name" value="DYNEIN HEAVY CHAIN 6, AXONEMAL-LIKE-RELATED"/>
    <property type="match status" value="1"/>
</dbReference>
<evidence type="ECO:0000313" key="1">
    <source>
        <dbReference type="EMBL" id="GBN65705.1"/>
    </source>
</evidence>
<reference evidence="1 2" key="1">
    <citation type="journal article" date="2019" name="Sci. Rep.">
        <title>Orb-weaving spider Araneus ventricosus genome elucidates the spidroin gene catalogue.</title>
        <authorList>
            <person name="Kono N."/>
            <person name="Nakamura H."/>
            <person name="Ohtoshi R."/>
            <person name="Moran D.A.P."/>
            <person name="Shinohara A."/>
            <person name="Yoshida Y."/>
            <person name="Fujiwara M."/>
            <person name="Mori M."/>
            <person name="Tomita M."/>
            <person name="Arakawa K."/>
        </authorList>
    </citation>
    <scope>NUCLEOTIDE SEQUENCE [LARGE SCALE GENOMIC DNA]</scope>
</reference>
<evidence type="ECO:0000313" key="2">
    <source>
        <dbReference type="Proteomes" id="UP000499080"/>
    </source>
</evidence>
<keyword evidence="2" id="KW-1185">Reference proteome</keyword>
<name>A0A4Y2QR90_ARAVE</name>
<protein>
    <submittedName>
        <fullName evidence="1">Dynein heavy chain 7, axonemal</fullName>
    </submittedName>
</protein>
<organism evidence="1 2">
    <name type="scientific">Araneus ventricosus</name>
    <name type="common">Orbweaver spider</name>
    <name type="synonym">Epeira ventricosa</name>
    <dbReference type="NCBI Taxonomy" id="182803"/>
    <lineage>
        <taxon>Eukaryota</taxon>
        <taxon>Metazoa</taxon>
        <taxon>Ecdysozoa</taxon>
        <taxon>Arthropoda</taxon>
        <taxon>Chelicerata</taxon>
        <taxon>Arachnida</taxon>
        <taxon>Araneae</taxon>
        <taxon>Araneomorphae</taxon>
        <taxon>Entelegynae</taxon>
        <taxon>Araneoidea</taxon>
        <taxon>Araneidae</taxon>
        <taxon>Araneus</taxon>
    </lineage>
</organism>
<dbReference type="Proteomes" id="UP000499080">
    <property type="component" value="Unassembled WGS sequence"/>
</dbReference>
<feature type="non-terminal residue" evidence="1">
    <location>
        <position position="1"/>
    </location>
</feature>
<comment type="caution">
    <text evidence="1">The sequence shown here is derived from an EMBL/GenBank/DDBJ whole genome shotgun (WGS) entry which is preliminary data.</text>
</comment>